<protein>
    <submittedName>
        <fullName evidence="1">Uncharacterized protein</fullName>
    </submittedName>
</protein>
<proteinExistence type="predicted"/>
<dbReference type="Proteomes" id="UP001519460">
    <property type="component" value="Unassembled WGS sequence"/>
</dbReference>
<comment type="caution">
    <text evidence="1">The sequence shown here is derived from an EMBL/GenBank/DDBJ whole genome shotgun (WGS) entry which is preliminary data.</text>
</comment>
<evidence type="ECO:0000313" key="1">
    <source>
        <dbReference type="EMBL" id="KAK7475547.1"/>
    </source>
</evidence>
<dbReference type="AlphaFoldDB" id="A0ABD0JM48"/>
<reference evidence="1 2" key="1">
    <citation type="journal article" date="2023" name="Sci. Data">
        <title>Genome assembly of the Korean intertidal mud-creeper Batillaria attramentaria.</title>
        <authorList>
            <person name="Patra A.K."/>
            <person name="Ho P.T."/>
            <person name="Jun S."/>
            <person name="Lee S.J."/>
            <person name="Kim Y."/>
            <person name="Won Y.J."/>
        </authorList>
    </citation>
    <scope>NUCLEOTIDE SEQUENCE [LARGE SCALE GENOMIC DNA]</scope>
    <source>
        <strain evidence="1">Wonlab-2016</strain>
    </source>
</reference>
<gene>
    <name evidence="1" type="ORF">BaRGS_00033236</name>
</gene>
<organism evidence="1 2">
    <name type="scientific">Batillaria attramentaria</name>
    <dbReference type="NCBI Taxonomy" id="370345"/>
    <lineage>
        <taxon>Eukaryota</taxon>
        <taxon>Metazoa</taxon>
        <taxon>Spiralia</taxon>
        <taxon>Lophotrochozoa</taxon>
        <taxon>Mollusca</taxon>
        <taxon>Gastropoda</taxon>
        <taxon>Caenogastropoda</taxon>
        <taxon>Sorbeoconcha</taxon>
        <taxon>Cerithioidea</taxon>
        <taxon>Batillariidae</taxon>
        <taxon>Batillaria</taxon>
    </lineage>
</organism>
<dbReference type="EMBL" id="JACVVK020000403">
    <property type="protein sequence ID" value="KAK7475547.1"/>
    <property type="molecule type" value="Genomic_DNA"/>
</dbReference>
<evidence type="ECO:0000313" key="2">
    <source>
        <dbReference type="Proteomes" id="UP001519460"/>
    </source>
</evidence>
<keyword evidence="2" id="KW-1185">Reference proteome</keyword>
<accession>A0ABD0JM48</accession>
<name>A0ABD0JM48_9CAEN</name>
<feature type="non-terminal residue" evidence="1">
    <location>
        <position position="50"/>
    </location>
</feature>
<sequence length="50" mass="5654">MKSGAARIRKSEKNRHTRMHAHLSITPTVRSSARLHVLVCRHAPCAPVKR</sequence>